<dbReference type="GO" id="GO:0016787">
    <property type="term" value="F:hydrolase activity"/>
    <property type="evidence" value="ECO:0007669"/>
    <property type="project" value="InterPro"/>
</dbReference>
<dbReference type="AlphaFoldDB" id="A0A517Y684"/>
<dbReference type="Proteomes" id="UP000315017">
    <property type="component" value="Chromosome"/>
</dbReference>
<dbReference type="InterPro" id="IPR050955">
    <property type="entry name" value="Plant_Biomass_Hydrol_Est"/>
</dbReference>
<name>A0A517Y684_9BACT</name>
<dbReference type="InterPro" id="IPR002925">
    <property type="entry name" value="Dienelactn_hydro"/>
</dbReference>
<dbReference type="Gene3D" id="3.40.50.1820">
    <property type="entry name" value="alpha/beta hydrolase"/>
    <property type="match status" value="1"/>
</dbReference>
<dbReference type="SUPFAM" id="SSF53474">
    <property type="entry name" value="alpha/beta-Hydrolases"/>
    <property type="match status" value="1"/>
</dbReference>
<dbReference type="PANTHER" id="PTHR43037:SF1">
    <property type="entry name" value="BLL1128 PROTEIN"/>
    <property type="match status" value="1"/>
</dbReference>
<sequence>MKQLLMVFLGWVLGFAVCCAVAIGQESAKPAEVLPQFETRVHAEGESKLPYRLLVPKDYDKAHAWPLIIWLHGSGEIGDNNTAPIRPLGSTFLADKKRCPAFVMVPQCPPGDSWLGVGLNKPAEITEASRLVIATIAELRQEFNIDDRRLYISGFSMGSCGAWDLLSRYPNLFAAAVHIAGPPGDRPGLAPIIKHLPLWVFHGDRDNTAPVESSRTIVAALKEAGSNVKYTEYRGGGHELARPLAEPDLLPWLLAQQRTEPADFTQQTVPDSASLITKTLPDKTRGTWKGPAERTRHAVPSLAIDNVRYRLKAASHAKPGVEEFLTKIGQKEFNGNVQLTGTIELTKQAWILVEEIEAK</sequence>
<feature type="domain" description="Dienelactone hydrolase" evidence="2">
    <location>
        <begin position="130"/>
        <end position="244"/>
    </location>
</feature>
<proteinExistence type="predicted"/>
<gene>
    <name evidence="3" type="ORF">ETAA8_07960</name>
</gene>
<dbReference type="RefSeq" id="WP_145085157.1">
    <property type="nucleotide sequence ID" value="NZ_CP036274.1"/>
</dbReference>
<evidence type="ECO:0000259" key="2">
    <source>
        <dbReference type="Pfam" id="PF01738"/>
    </source>
</evidence>
<evidence type="ECO:0000256" key="1">
    <source>
        <dbReference type="ARBA" id="ARBA00022729"/>
    </source>
</evidence>
<keyword evidence="1" id="KW-0732">Signal</keyword>
<accession>A0A517Y684</accession>
<dbReference type="OrthoDB" id="9764953at2"/>
<protein>
    <submittedName>
        <fullName evidence="3">Esterase</fullName>
    </submittedName>
</protein>
<evidence type="ECO:0000313" key="3">
    <source>
        <dbReference type="EMBL" id="QDU25726.1"/>
    </source>
</evidence>
<dbReference type="Pfam" id="PF01738">
    <property type="entry name" value="DLH"/>
    <property type="match status" value="1"/>
</dbReference>
<evidence type="ECO:0000313" key="4">
    <source>
        <dbReference type="Proteomes" id="UP000315017"/>
    </source>
</evidence>
<dbReference type="KEGG" id="aagg:ETAA8_07960"/>
<reference evidence="3 4" key="1">
    <citation type="submission" date="2019-02" db="EMBL/GenBank/DDBJ databases">
        <title>Deep-cultivation of Planctomycetes and their phenomic and genomic characterization uncovers novel biology.</title>
        <authorList>
            <person name="Wiegand S."/>
            <person name="Jogler M."/>
            <person name="Boedeker C."/>
            <person name="Pinto D."/>
            <person name="Vollmers J."/>
            <person name="Rivas-Marin E."/>
            <person name="Kohn T."/>
            <person name="Peeters S.H."/>
            <person name="Heuer A."/>
            <person name="Rast P."/>
            <person name="Oberbeckmann S."/>
            <person name="Bunk B."/>
            <person name="Jeske O."/>
            <person name="Meyerdierks A."/>
            <person name="Storesund J.E."/>
            <person name="Kallscheuer N."/>
            <person name="Luecker S."/>
            <person name="Lage O.M."/>
            <person name="Pohl T."/>
            <person name="Merkel B.J."/>
            <person name="Hornburger P."/>
            <person name="Mueller R.-W."/>
            <person name="Bruemmer F."/>
            <person name="Labrenz M."/>
            <person name="Spormann A.M."/>
            <person name="Op den Camp H."/>
            <person name="Overmann J."/>
            <person name="Amann R."/>
            <person name="Jetten M.S.M."/>
            <person name="Mascher T."/>
            <person name="Medema M.H."/>
            <person name="Devos D.P."/>
            <person name="Kaster A.-K."/>
            <person name="Ovreas L."/>
            <person name="Rohde M."/>
            <person name="Galperin M.Y."/>
            <person name="Jogler C."/>
        </authorList>
    </citation>
    <scope>NUCLEOTIDE SEQUENCE [LARGE SCALE GENOMIC DNA]</scope>
    <source>
        <strain evidence="3 4">ETA_A8</strain>
    </source>
</reference>
<dbReference type="PANTHER" id="PTHR43037">
    <property type="entry name" value="UNNAMED PRODUCT-RELATED"/>
    <property type="match status" value="1"/>
</dbReference>
<dbReference type="InterPro" id="IPR029058">
    <property type="entry name" value="AB_hydrolase_fold"/>
</dbReference>
<dbReference type="EMBL" id="CP036274">
    <property type="protein sequence ID" value="QDU25726.1"/>
    <property type="molecule type" value="Genomic_DNA"/>
</dbReference>
<keyword evidence="4" id="KW-1185">Reference proteome</keyword>
<organism evidence="3 4">
    <name type="scientific">Anatilimnocola aggregata</name>
    <dbReference type="NCBI Taxonomy" id="2528021"/>
    <lineage>
        <taxon>Bacteria</taxon>
        <taxon>Pseudomonadati</taxon>
        <taxon>Planctomycetota</taxon>
        <taxon>Planctomycetia</taxon>
        <taxon>Pirellulales</taxon>
        <taxon>Pirellulaceae</taxon>
        <taxon>Anatilimnocola</taxon>
    </lineage>
</organism>